<name>A0A975CIC0_9BURK</name>
<dbReference type="GO" id="GO:0009055">
    <property type="term" value="F:electron transfer activity"/>
    <property type="evidence" value="ECO:0007669"/>
    <property type="project" value="InterPro"/>
</dbReference>
<gene>
    <name evidence="8" type="ORF">J1M35_05235</name>
</gene>
<dbReference type="RefSeq" id="WP_208010201.1">
    <property type="nucleotide sequence ID" value="NZ_CP071796.1"/>
</dbReference>
<keyword evidence="3" id="KW-0479">Metal-binding</keyword>
<proteinExistence type="predicted"/>
<dbReference type="InterPro" id="IPR036909">
    <property type="entry name" value="Cyt_c-like_dom_sf"/>
</dbReference>
<evidence type="ECO:0000313" key="9">
    <source>
        <dbReference type="Proteomes" id="UP000663903"/>
    </source>
</evidence>
<evidence type="ECO:0000256" key="1">
    <source>
        <dbReference type="ARBA" id="ARBA00022448"/>
    </source>
</evidence>
<dbReference type="PANTHER" id="PTHR40942:SF4">
    <property type="entry name" value="CYTOCHROME C5"/>
    <property type="match status" value="1"/>
</dbReference>
<evidence type="ECO:0000256" key="3">
    <source>
        <dbReference type="ARBA" id="ARBA00022723"/>
    </source>
</evidence>
<feature type="signal peptide" evidence="6">
    <location>
        <begin position="1"/>
        <end position="27"/>
    </location>
</feature>
<dbReference type="GO" id="GO:0020037">
    <property type="term" value="F:heme binding"/>
    <property type="evidence" value="ECO:0007669"/>
    <property type="project" value="InterPro"/>
</dbReference>
<dbReference type="Proteomes" id="UP000663903">
    <property type="component" value="Chromosome"/>
</dbReference>
<feature type="chain" id="PRO_5036755697" evidence="6">
    <location>
        <begin position="28"/>
        <end position="121"/>
    </location>
</feature>
<evidence type="ECO:0000256" key="5">
    <source>
        <dbReference type="ARBA" id="ARBA00023004"/>
    </source>
</evidence>
<dbReference type="GO" id="GO:0005506">
    <property type="term" value="F:iron ion binding"/>
    <property type="evidence" value="ECO:0007669"/>
    <property type="project" value="InterPro"/>
</dbReference>
<dbReference type="Pfam" id="PF13442">
    <property type="entry name" value="Cytochrome_CBB3"/>
    <property type="match status" value="1"/>
</dbReference>
<keyword evidence="4" id="KW-0249">Electron transport</keyword>
<keyword evidence="1" id="KW-0813">Transport</keyword>
<evidence type="ECO:0000256" key="4">
    <source>
        <dbReference type="ARBA" id="ARBA00022982"/>
    </source>
</evidence>
<dbReference type="InterPro" id="IPR002323">
    <property type="entry name" value="Cyt_CIE"/>
</dbReference>
<dbReference type="AlphaFoldDB" id="A0A975CIC0"/>
<reference evidence="8" key="1">
    <citation type="submission" date="2021-03" db="EMBL/GenBank/DDBJ databases">
        <title>Ottowia sp. 27C isolated from the cloaca of a Giant Asian pond turtle (Heosemys grandis).</title>
        <authorList>
            <person name="Spergser J."/>
            <person name="Busse H.-J."/>
        </authorList>
    </citation>
    <scope>NUCLEOTIDE SEQUENCE</scope>
    <source>
        <strain evidence="8">27C</strain>
    </source>
</reference>
<keyword evidence="9" id="KW-1185">Reference proteome</keyword>
<evidence type="ECO:0000256" key="6">
    <source>
        <dbReference type="SAM" id="SignalP"/>
    </source>
</evidence>
<dbReference type="PANTHER" id="PTHR40942">
    <property type="match status" value="1"/>
</dbReference>
<dbReference type="PROSITE" id="PS51257">
    <property type="entry name" value="PROKAR_LIPOPROTEIN"/>
    <property type="match status" value="1"/>
</dbReference>
<evidence type="ECO:0000313" key="8">
    <source>
        <dbReference type="EMBL" id="QTD46302.1"/>
    </source>
</evidence>
<evidence type="ECO:0000256" key="2">
    <source>
        <dbReference type="ARBA" id="ARBA00022617"/>
    </source>
</evidence>
<dbReference type="InterPro" id="IPR009056">
    <property type="entry name" value="Cyt_c-like_dom"/>
</dbReference>
<dbReference type="EMBL" id="CP071796">
    <property type="protein sequence ID" value="QTD46302.1"/>
    <property type="molecule type" value="Genomic_DNA"/>
</dbReference>
<keyword evidence="2" id="KW-0349">Heme</keyword>
<dbReference type="KEGG" id="otd:J1M35_05235"/>
<sequence length="121" mass="12391">MVRVFLRRFGVLMACAALLAGCGAASAPTAADEARAEALRPADAVLAEKYGRSCAVCHTKIAANAPLTGFAAAWQPRLAKGMPTLLQSAQQGLAGMPAGGQCADCTPEQLQALIEFMAKGS</sequence>
<feature type="domain" description="Cytochrome c" evidence="7">
    <location>
        <begin position="47"/>
        <end position="117"/>
    </location>
</feature>
<dbReference type="PRINTS" id="PR00607">
    <property type="entry name" value="CYTCHROMECIE"/>
</dbReference>
<keyword evidence="5" id="KW-0408">Iron</keyword>
<dbReference type="Gene3D" id="1.10.760.10">
    <property type="entry name" value="Cytochrome c-like domain"/>
    <property type="match status" value="1"/>
</dbReference>
<keyword evidence="6" id="KW-0732">Signal</keyword>
<protein>
    <submittedName>
        <fullName evidence="8">Cytochrome c5 family protein</fullName>
    </submittedName>
</protein>
<dbReference type="SUPFAM" id="SSF46626">
    <property type="entry name" value="Cytochrome c"/>
    <property type="match status" value="1"/>
</dbReference>
<organism evidence="8 9">
    <name type="scientific">Ottowia testudinis</name>
    <dbReference type="NCBI Taxonomy" id="2816950"/>
    <lineage>
        <taxon>Bacteria</taxon>
        <taxon>Pseudomonadati</taxon>
        <taxon>Pseudomonadota</taxon>
        <taxon>Betaproteobacteria</taxon>
        <taxon>Burkholderiales</taxon>
        <taxon>Comamonadaceae</taxon>
        <taxon>Ottowia</taxon>
    </lineage>
</organism>
<accession>A0A975CIC0</accession>
<evidence type="ECO:0000259" key="7">
    <source>
        <dbReference type="Pfam" id="PF13442"/>
    </source>
</evidence>